<comment type="caution">
    <text evidence="4">The sequence shown here is derived from an EMBL/GenBank/DDBJ whole genome shotgun (WGS) entry which is preliminary data.</text>
</comment>
<dbReference type="Gene3D" id="3.40.50.1390">
    <property type="entry name" value="Resolvase, N-terminal catalytic domain"/>
    <property type="match status" value="1"/>
</dbReference>
<protein>
    <submittedName>
        <fullName evidence="4">Recombinase family protein</fullName>
    </submittedName>
</protein>
<dbReference type="InterPro" id="IPR050639">
    <property type="entry name" value="SSR_resolvase"/>
</dbReference>
<dbReference type="PANTHER" id="PTHR30461">
    <property type="entry name" value="DNA-INVERTASE FROM LAMBDOID PROPHAGE"/>
    <property type="match status" value="1"/>
</dbReference>
<evidence type="ECO:0000256" key="2">
    <source>
        <dbReference type="ARBA" id="ARBA00023172"/>
    </source>
</evidence>
<evidence type="ECO:0000256" key="1">
    <source>
        <dbReference type="ARBA" id="ARBA00023125"/>
    </source>
</evidence>
<dbReference type="Proteomes" id="UP001162802">
    <property type="component" value="Unassembled WGS sequence"/>
</dbReference>
<keyword evidence="5" id="KW-1185">Reference proteome</keyword>
<dbReference type="RefSeq" id="WP_243801933.1">
    <property type="nucleotide sequence ID" value="NZ_JALHAT010000035.1"/>
</dbReference>
<dbReference type="SMART" id="SM00857">
    <property type="entry name" value="Resolvase"/>
    <property type="match status" value="1"/>
</dbReference>
<evidence type="ECO:0000313" key="4">
    <source>
        <dbReference type="EMBL" id="MCJ1962185.1"/>
    </source>
</evidence>
<feature type="domain" description="Resolvase/invertase-type recombinase catalytic" evidence="3">
    <location>
        <begin position="2"/>
        <end position="137"/>
    </location>
</feature>
<evidence type="ECO:0000313" key="5">
    <source>
        <dbReference type="Proteomes" id="UP001162802"/>
    </source>
</evidence>
<dbReference type="PANTHER" id="PTHR30461:SF2">
    <property type="entry name" value="SERINE RECOMBINASE PINE-RELATED"/>
    <property type="match status" value="1"/>
</dbReference>
<name>A0ABT0AG60_9SPHN</name>
<dbReference type="PROSITE" id="PS51736">
    <property type="entry name" value="RECOMBINASES_3"/>
    <property type="match status" value="1"/>
</dbReference>
<keyword evidence="1" id="KW-0238">DNA-binding</keyword>
<accession>A0ABT0AG60</accession>
<keyword evidence="2" id="KW-0233">DNA recombination</keyword>
<dbReference type="InterPro" id="IPR006119">
    <property type="entry name" value="Resolv_N"/>
</dbReference>
<organism evidence="4 5">
    <name type="scientific">Novosphingobium mangrovi</name>
    <name type="common">ex Hu et al. 2023</name>
    <dbReference type="NCBI Taxonomy" id="2930094"/>
    <lineage>
        <taxon>Bacteria</taxon>
        <taxon>Pseudomonadati</taxon>
        <taxon>Pseudomonadota</taxon>
        <taxon>Alphaproteobacteria</taxon>
        <taxon>Sphingomonadales</taxon>
        <taxon>Sphingomonadaceae</taxon>
        <taxon>Novosphingobium</taxon>
    </lineage>
</organism>
<reference evidence="4" key="1">
    <citation type="submission" date="2022-03" db="EMBL/GenBank/DDBJ databases">
        <title>Identification of a novel bacterium isolated from mangrove sediments.</title>
        <authorList>
            <person name="Pan X."/>
        </authorList>
    </citation>
    <scope>NUCLEOTIDE SEQUENCE</scope>
    <source>
        <strain evidence="4">B2637</strain>
    </source>
</reference>
<dbReference type="SUPFAM" id="SSF53041">
    <property type="entry name" value="Resolvase-like"/>
    <property type="match status" value="1"/>
</dbReference>
<sequence length="194" mass="21711">MANIAYYRVSAADQSIESQRHDLGGPFDREFSDEATSGATVAMTRPGFSAMADYMRDGDTVFVTAIDRLGRDSIDIQTTYRDQFKGRGIRLYVQGLGYVEGEIGEVVLNLMAQFAEMERRRIVARTSAGRETAREVFARTGRTHRGKTILTGRPMAHDPEAVRAWREDNKASIAQTARQFGICLTTVKSYCRAR</sequence>
<dbReference type="EMBL" id="JALHAT010000035">
    <property type="protein sequence ID" value="MCJ1962185.1"/>
    <property type="molecule type" value="Genomic_DNA"/>
</dbReference>
<gene>
    <name evidence="4" type="ORF">MTR65_15940</name>
</gene>
<dbReference type="CDD" id="cd03768">
    <property type="entry name" value="SR_ResInv"/>
    <property type="match status" value="1"/>
</dbReference>
<dbReference type="Pfam" id="PF00239">
    <property type="entry name" value="Resolvase"/>
    <property type="match status" value="1"/>
</dbReference>
<dbReference type="InterPro" id="IPR036162">
    <property type="entry name" value="Resolvase-like_N_sf"/>
</dbReference>
<evidence type="ECO:0000259" key="3">
    <source>
        <dbReference type="PROSITE" id="PS51736"/>
    </source>
</evidence>
<proteinExistence type="predicted"/>